<keyword evidence="2" id="KW-1185">Reference proteome</keyword>
<reference evidence="1" key="1">
    <citation type="submission" date="2021-06" db="EMBL/GenBank/DDBJ databases">
        <authorList>
            <person name="Kallberg Y."/>
            <person name="Tangrot J."/>
            <person name="Rosling A."/>
        </authorList>
    </citation>
    <scope>NUCLEOTIDE SEQUENCE</scope>
    <source>
        <strain evidence="1">IN212</strain>
    </source>
</reference>
<protein>
    <submittedName>
        <fullName evidence="1">9728_t:CDS:1</fullName>
    </submittedName>
</protein>
<comment type="caution">
    <text evidence="1">The sequence shown here is derived from an EMBL/GenBank/DDBJ whole genome shotgun (WGS) entry which is preliminary data.</text>
</comment>
<dbReference type="Proteomes" id="UP000789396">
    <property type="component" value="Unassembled WGS sequence"/>
</dbReference>
<evidence type="ECO:0000313" key="2">
    <source>
        <dbReference type="Proteomes" id="UP000789396"/>
    </source>
</evidence>
<evidence type="ECO:0000313" key="1">
    <source>
        <dbReference type="EMBL" id="CAG8693693.1"/>
    </source>
</evidence>
<gene>
    <name evidence="1" type="ORF">RFULGI_LOCUS10109</name>
</gene>
<feature type="non-terminal residue" evidence="1">
    <location>
        <position position="1"/>
    </location>
</feature>
<sequence>TNDNRKQGYAATMQHDNLLEDPTLLDILDLLIDQTQVQLS</sequence>
<organism evidence="1 2">
    <name type="scientific">Racocetra fulgida</name>
    <dbReference type="NCBI Taxonomy" id="60492"/>
    <lineage>
        <taxon>Eukaryota</taxon>
        <taxon>Fungi</taxon>
        <taxon>Fungi incertae sedis</taxon>
        <taxon>Mucoromycota</taxon>
        <taxon>Glomeromycotina</taxon>
        <taxon>Glomeromycetes</taxon>
        <taxon>Diversisporales</taxon>
        <taxon>Gigasporaceae</taxon>
        <taxon>Racocetra</taxon>
    </lineage>
</organism>
<proteinExistence type="predicted"/>
<dbReference type="AlphaFoldDB" id="A0A9N9EWH5"/>
<accession>A0A9N9EWH5</accession>
<dbReference type="EMBL" id="CAJVPZ010019367">
    <property type="protein sequence ID" value="CAG8693693.1"/>
    <property type="molecule type" value="Genomic_DNA"/>
</dbReference>
<name>A0A9N9EWH5_9GLOM</name>